<dbReference type="AlphaFoldDB" id="A0AAX7VGF3"/>
<organism evidence="1 2">
    <name type="scientific">Astatotilapia calliptera</name>
    <name type="common">Eastern happy</name>
    <name type="synonym">Chromis callipterus</name>
    <dbReference type="NCBI Taxonomy" id="8154"/>
    <lineage>
        <taxon>Eukaryota</taxon>
        <taxon>Metazoa</taxon>
        <taxon>Chordata</taxon>
        <taxon>Craniata</taxon>
        <taxon>Vertebrata</taxon>
        <taxon>Euteleostomi</taxon>
        <taxon>Actinopterygii</taxon>
        <taxon>Neopterygii</taxon>
        <taxon>Teleostei</taxon>
        <taxon>Neoteleostei</taxon>
        <taxon>Acanthomorphata</taxon>
        <taxon>Ovalentaria</taxon>
        <taxon>Cichlomorphae</taxon>
        <taxon>Cichliformes</taxon>
        <taxon>Cichlidae</taxon>
        <taxon>African cichlids</taxon>
        <taxon>Pseudocrenilabrinae</taxon>
        <taxon>Haplochromini</taxon>
        <taxon>Astatotilapia</taxon>
    </lineage>
</organism>
<proteinExistence type="predicted"/>
<keyword evidence="2" id="KW-1185">Reference proteome</keyword>
<reference evidence="1" key="3">
    <citation type="submission" date="2025-09" db="UniProtKB">
        <authorList>
            <consortium name="Ensembl"/>
        </authorList>
    </citation>
    <scope>IDENTIFICATION</scope>
</reference>
<reference evidence="1" key="1">
    <citation type="submission" date="2018-05" db="EMBL/GenBank/DDBJ databases">
        <authorList>
            <person name="Datahose"/>
        </authorList>
    </citation>
    <scope>NUCLEOTIDE SEQUENCE</scope>
</reference>
<accession>A0AAX7VGF3</accession>
<evidence type="ECO:0000313" key="2">
    <source>
        <dbReference type="Proteomes" id="UP000265100"/>
    </source>
</evidence>
<evidence type="ECO:0000313" key="1">
    <source>
        <dbReference type="Ensembl" id="ENSACLP00000080759.1"/>
    </source>
</evidence>
<reference evidence="1" key="2">
    <citation type="submission" date="2025-08" db="UniProtKB">
        <authorList>
            <consortium name="Ensembl"/>
        </authorList>
    </citation>
    <scope>IDENTIFICATION</scope>
</reference>
<name>A0AAX7VGF3_ASTCA</name>
<protein>
    <submittedName>
        <fullName evidence="1">Uncharacterized protein</fullName>
    </submittedName>
</protein>
<dbReference type="Ensembl" id="ENSACLT00000090821.1">
    <property type="protein sequence ID" value="ENSACLP00000080759.1"/>
    <property type="gene ID" value="ENSACLG00000037739.1"/>
</dbReference>
<dbReference type="Proteomes" id="UP000265100">
    <property type="component" value="Chromosome 17"/>
</dbReference>
<sequence>MTVMTSTTQCKKIVSNIQRGLTRKSGSVISNIALKTVTSHSLGILGFILEVFPETSYIQPVLRGHIHSLEEIIKVMPSIDSLLIFKFQ</sequence>